<keyword evidence="3" id="KW-1185">Reference proteome</keyword>
<dbReference type="EMBL" id="BAABDH010000011">
    <property type="protein sequence ID" value="GAA3921378.1"/>
    <property type="molecule type" value="Genomic_DNA"/>
</dbReference>
<protein>
    <recommendedName>
        <fullName evidence="4">DUF3667 domain-containing protein</fullName>
    </recommendedName>
</protein>
<name>A0ABP7MEA0_9BACT</name>
<feature type="transmembrane region" description="Helical" evidence="1">
    <location>
        <begin position="107"/>
        <end position="124"/>
    </location>
</feature>
<dbReference type="InterPro" id="IPR022134">
    <property type="entry name" value="DUF3667"/>
</dbReference>
<feature type="transmembrane region" description="Helical" evidence="1">
    <location>
        <begin position="232"/>
        <end position="252"/>
    </location>
</feature>
<gene>
    <name evidence="2" type="ORF">GCM10022406_04380</name>
</gene>
<dbReference type="Pfam" id="PF12412">
    <property type="entry name" value="DUF3667"/>
    <property type="match status" value="1"/>
</dbReference>
<comment type="caution">
    <text evidence="2">The sequence shown here is derived from an EMBL/GenBank/DDBJ whole genome shotgun (WGS) entry which is preliminary data.</text>
</comment>
<evidence type="ECO:0000313" key="2">
    <source>
        <dbReference type="EMBL" id="GAA3921378.1"/>
    </source>
</evidence>
<dbReference type="Proteomes" id="UP001499909">
    <property type="component" value="Unassembled WGS sequence"/>
</dbReference>
<feature type="transmembrane region" description="Helical" evidence="1">
    <location>
        <begin position="264"/>
        <end position="288"/>
    </location>
</feature>
<organism evidence="2 3">
    <name type="scientific">Hymenobacter algoricola</name>
    <dbReference type="NCBI Taxonomy" id="486267"/>
    <lineage>
        <taxon>Bacteria</taxon>
        <taxon>Pseudomonadati</taxon>
        <taxon>Bacteroidota</taxon>
        <taxon>Cytophagia</taxon>
        <taxon>Cytophagales</taxon>
        <taxon>Hymenobacteraceae</taxon>
        <taxon>Hymenobacter</taxon>
    </lineage>
</organism>
<proteinExistence type="predicted"/>
<feature type="transmembrane region" description="Helical" evidence="1">
    <location>
        <begin position="197"/>
        <end position="220"/>
    </location>
</feature>
<keyword evidence="1" id="KW-0812">Transmembrane</keyword>
<sequence length="312" mass="33636">MSFDYSLHLTAAVAAEALESAPGSGPPAQHACLDCGAALTDRFCAHCGQPADTHRITLKHLLLHDLPHSVWHVDKGLAFTFWQMLTRPGLTIRGYLAGQRTRQFRPVSYLLLLMGLSALVFSAFQTNLQQAVQAALAAQSAGAGSPPAALMAVVMERYLSIGIKHPSLVQLVLLPLNALVAWRLLRRAGYNYAEVLLANAFIVGTFTVLNLVIVLPALLVGNSAFMLLASKGAFIVTLVYTLWVNAQLLLAAPALTAARRYGRALGIFLLQIGVLVLAAATCMAVLTFQVQRERPDLRLHTAPKKLPTAAMR</sequence>
<reference evidence="3" key="1">
    <citation type="journal article" date="2019" name="Int. J. Syst. Evol. Microbiol.">
        <title>The Global Catalogue of Microorganisms (GCM) 10K type strain sequencing project: providing services to taxonomists for standard genome sequencing and annotation.</title>
        <authorList>
            <consortium name="The Broad Institute Genomics Platform"/>
            <consortium name="The Broad Institute Genome Sequencing Center for Infectious Disease"/>
            <person name="Wu L."/>
            <person name="Ma J."/>
        </authorList>
    </citation>
    <scope>NUCLEOTIDE SEQUENCE [LARGE SCALE GENOMIC DNA]</scope>
    <source>
        <strain evidence="3">JCM 17214</strain>
    </source>
</reference>
<evidence type="ECO:0000256" key="1">
    <source>
        <dbReference type="SAM" id="Phobius"/>
    </source>
</evidence>
<evidence type="ECO:0008006" key="4">
    <source>
        <dbReference type="Google" id="ProtNLM"/>
    </source>
</evidence>
<dbReference type="RefSeq" id="WP_345109450.1">
    <property type="nucleotide sequence ID" value="NZ_BAABDH010000011.1"/>
</dbReference>
<keyword evidence="1" id="KW-1133">Transmembrane helix</keyword>
<evidence type="ECO:0000313" key="3">
    <source>
        <dbReference type="Proteomes" id="UP001499909"/>
    </source>
</evidence>
<keyword evidence="1" id="KW-0472">Membrane</keyword>
<accession>A0ABP7MEA0</accession>